<dbReference type="EMBL" id="JAVFWL010000005">
    <property type="protein sequence ID" value="KAK6755271.1"/>
    <property type="molecule type" value="Genomic_DNA"/>
</dbReference>
<keyword evidence="6 9" id="KW-0812">Transmembrane</keyword>
<dbReference type="Pfam" id="PF06237">
    <property type="entry name" value="SLC52_ribofla_tr"/>
    <property type="match status" value="1"/>
</dbReference>
<evidence type="ECO:0000313" key="11">
    <source>
        <dbReference type="Proteomes" id="UP001303046"/>
    </source>
</evidence>
<feature type="transmembrane region" description="Helical" evidence="9">
    <location>
        <begin position="14"/>
        <end position="37"/>
    </location>
</feature>
<evidence type="ECO:0000256" key="1">
    <source>
        <dbReference type="ARBA" id="ARBA00000215"/>
    </source>
</evidence>
<comment type="subcellular location">
    <subcellularLocation>
        <location evidence="2 9">Cell membrane</location>
        <topology evidence="2 9">Multi-pass membrane protein</topology>
    </subcellularLocation>
</comment>
<keyword evidence="5 9" id="KW-1003">Cell membrane</keyword>
<evidence type="ECO:0000256" key="5">
    <source>
        <dbReference type="ARBA" id="ARBA00022475"/>
    </source>
</evidence>
<gene>
    <name evidence="10" type="primary">Necator_chrV.g18733</name>
    <name evidence="10" type="ORF">RB195_013942</name>
</gene>
<feature type="transmembrane region" description="Helical" evidence="9">
    <location>
        <begin position="373"/>
        <end position="395"/>
    </location>
</feature>
<name>A0ABR1DXX9_NECAM</name>
<feature type="transmembrane region" description="Helical" evidence="9">
    <location>
        <begin position="336"/>
        <end position="361"/>
    </location>
</feature>
<evidence type="ECO:0000256" key="6">
    <source>
        <dbReference type="ARBA" id="ARBA00022692"/>
    </source>
</evidence>
<protein>
    <recommendedName>
        <fullName evidence="9">Riboflavin transporter</fullName>
    </recommendedName>
</protein>
<evidence type="ECO:0000313" key="10">
    <source>
        <dbReference type="EMBL" id="KAK6755271.1"/>
    </source>
</evidence>
<keyword evidence="11" id="KW-1185">Reference proteome</keyword>
<accession>A0ABR1DXX9</accession>
<feature type="transmembrane region" description="Helical" evidence="9">
    <location>
        <begin position="239"/>
        <end position="256"/>
    </location>
</feature>
<keyword evidence="7 9" id="KW-1133">Transmembrane helix</keyword>
<evidence type="ECO:0000256" key="3">
    <source>
        <dbReference type="ARBA" id="ARBA00006366"/>
    </source>
</evidence>
<evidence type="ECO:0000256" key="9">
    <source>
        <dbReference type="RuleBase" id="RU368035"/>
    </source>
</evidence>
<evidence type="ECO:0000256" key="4">
    <source>
        <dbReference type="ARBA" id="ARBA00022448"/>
    </source>
</evidence>
<dbReference type="PANTHER" id="PTHR12929:SF10">
    <property type="entry name" value="RIBOFLAVIN TRANSPORTER"/>
    <property type="match status" value="1"/>
</dbReference>
<sequence length="482" mass="53021">MQLPLLTADLPEGWGLPSFLAAIVQIACVGPLVYTILHKGCQSISLPTAHLITAFLVFACACQFGLVFMWWWTIQIGSGEYSIALYLLLFGLALVNATSNVLFMPFMARFHHAYLNAYFVGMGLSSLIPSLLSLVQGAGKYDCEGAVPLFSPPRFQASAFFFVIFVWTVVAMLSFEIFRRSDGHNSTVITAKDAVHEGTPLRAVKSKSDEELQVGEDSEELNTKVEVTSSPPTKLHITATNYAVILIETAVVNALMNGVIPSVQSYSALPYSQATYHYGIALANVVSSLVSFLPFFVSIRSLPVLTALTVFSSLVTAFIIYLATLSPDLIFNSRPVGSVLSICSAVVASGTHSYLRVVFASLLRESEQSENRLFWCGVFIQVGSFMGSAVMFPLVNIVKVFTTLLKCNEQATVVAIGVESVTRYRTMKCRMFDSFFSPALCLCRPIMRECEVWIFSWKNSRIASNIYDAFFVLNLVANFYSS</sequence>
<keyword evidence="8 9" id="KW-0472">Membrane</keyword>
<comment type="catalytic activity">
    <reaction evidence="1 9">
        <text>riboflavin(in) = riboflavin(out)</text>
        <dbReference type="Rhea" id="RHEA:35015"/>
        <dbReference type="ChEBI" id="CHEBI:57986"/>
    </reaction>
</comment>
<comment type="function">
    <text evidence="9">Plasma membrane transporter mediating the uptake by cells of the water soluble vitamin B2/riboflavin that plays a key role in biochemical oxidation-reduction reactions of the carbohydrate, lipid, and amino acid metabolism.</text>
</comment>
<proteinExistence type="inferred from homology"/>
<evidence type="ECO:0000256" key="2">
    <source>
        <dbReference type="ARBA" id="ARBA00004651"/>
    </source>
</evidence>
<dbReference type="PANTHER" id="PTHR12929">
    <property type="entry name" value="SOLUTE CARRIER FAMILY 52"/>
    <property type="match status" value="1"/>
</dbReference>
<evidence type="ECO:0000256" key="7">
    <source>
        <dbReference type="ARBA" id="ARBA00022989"/>
    </source>
</evidence>
<organism evidence="10 11">
    <name type="scientific">Necator americanus</name>
    <name type="common">Human hookworm</name>
    <dbReference type="NCBI Taxonomy" id="51031"/>
    <lineage>
        <taxon>Eukaryota</taxon>
        <taxon>Metazoa</taxon>
        <taxon>Ecdysozoa</taxon>
        <taxon>Nematoda</taxon>
        <taxon>Chromadorea</taxon>
        <taxon>Rhabditida</taxon>
        <taxon>Rhabditina</taxon>
        <taxon>Rhabditomorpha</taxon>
        <taxon>Strongyloidea</taxon>
        <taxon>Ancylostomatidae</taxon>
        <taxon>Bunostominae</taxon>
        <taxon>Necator</taxon>
    </lineage>
</organism>
<feature type="transmembrane region" description="Helical" evidence="9">
    <location>
        <begin position="304"/>
        <end position="324"/>
    </location>
</feature>
<comment type="caution">
    <text evidence="10">The sequence shown here is derived from an EMBL/GenBank/DDBJ whole genome shotgun (WGS) entry which is preliminary data.</text>
</comment>
<dbReference type="Proteomes" id="UP001303046">
    <property type="component" value="Unassembled WGS sequence"/>
</dbReference>
<keyword evidence="4 9" id="KW-0813">Transport</keyword>
<reference evidence="10 11" key="1">
    <citation type="submission" date="2023-08" db="EMBL/GenBank/DDBJ databases">
        <title>A Necator americanus chromosomal reference genome.</title>
        <authorList>
            <person name="Ilik V."/>
            <person name="Petrzelkova K.J."/>
            <person name="Pardy F."/>
            <person name="Fuh T."/>
            <person name="Niatou-Singa F.S."/>
            <person name="Gouil Q."/>
            <person name="Baker L."/>
            <person name="Ritchie M.E."/>
            <person name="Jex A.R."/>
            <person name="Gazzola D."/>
            <person name="Li H."/>
            <person name="Toshio Fujiwara R."/>
            <person name="Zhan B."/>
            <person name="Aroian R.V."/>
            <person name="Pafco B."/>
            <person name="Schwarz E.M."/>
        </authorList>
    </citation>
    <scope>NUCLEOTIDE SEQUENCE [LARGE SCALE GENOMIC DNA]</scope>
    <source>
        <strain evidence="10 11">Aroian</strain>
        <tissue evidence="10">Whole animal</tissue>
    </source>
</reference>
<feature type="transmembrane region" description="Helical" evidence="9">
    <location>
        <begin position="115"/>
        <end position="135"/>
    </location>
</feature>
<feature type="transmembrane region" description="Helical" evidence="9">
    <location>
        <begin position="83"/>
        <end position="103"/>
    </location>
</feature>
<comment type="similarity">
    <text evidence="3 9">Belongs to the riboflavin transporter family.</text>
</comment>
<dbReference type="InterPro" id="IPR009357">
    <property type="entry name" value="Riboflavin_transptr"/>
</dbReference>
<feature type="transmembrane region" description="Helical" evidence="9">
    <location>
        <begin position="49"/>
        <end position="71"/>
    </location>
</feature>
<feature type="transmembrane region" description="Helical" evidence="9">
    <location>
        <begin position="276"/>
        <end position="297"/>
    </location>
</feature>
<evidence type="ECO:0000256" key="8">
    <source>
        <dbReference type="ARBA" id="ARBA00023136"/>
    </source>
</evidence>
<feature type="transmembrane region" description="Helical" evidence="9">
    <location>
        <begin position="155"/>
        <end position="175"/>
    </location>
</feature>